<dbReference type="SUPFAM" id="SSF53328">
    <property type="entry name" value="Formyltransferase"/>
    <property type="match status" value="1"/>
</dbReference>
<proteinExistence type="predicted"/>
<evidence type="ECO:0000313" key="2">
    <source>
        <dbReference type="EMBL" id="SFV55898.1"/>
    </source>
</evidence>
<accession>A0A1W1BQN0</accession>
<dbReference type="EMBL" id="FPHB01000037">
    <property type="protein sequence ID" value="SFV55898.1"/>
    <property type="molecule type" value="Genomic_DNA"/>
</dbReference>
<gene>
    <name evidence="2" type="ORF">MNB_SM-7-871</name>
</gene>
<protein>
    <submittedName>
        <fullName evidence="2">Methionyl-tRNA formyltransferase</fullName>
        <ecNumber evidence="2">2.1.2.9</ecNumber>
    </submittedName>
</protein>
<dbReference type="EC" id="2.1.2.9" evidence="2"/>
<dbReference type="InterPro" id="IPR036477">
    <property type="entry name" value="Formyl_transf_N_sf"/>
</dbReference>
<dbReference type="PANTHER" id="PTHR11138">
    <property type="entry name" value="METHIONYL-TRNA FORMYLTRANSFERASE"/>
    <property type="match status" value="1"/>
</dbReference>
<dbReference type="Pfam" id="PF00551">
    <property type="entry name" value="Formyl_trans_N"/>
    <property type="match status" value="1"/>
</dbReference>
<feature type="domain" description="Formyl transferase N-terminal" evidence="1">
    <location>
        <begin position="35"/>
        <end position="125"/>
    </location>
</feature>
<dbReference type="AlphaFoldDB" id="A0A1W1BQN0"/>
<sequence>MKVAILTSPNQWFVPYATDFSKELKRSKLYFDHTAIEEKFDILFILSYHKIIPSKYLKKNHHNIVIHASALPKGKGWAPLIWQILEGKNKIPFTMFEASDGVDNGDIYMQKVLQLNGYELHDELREKQAYFTIEMCKEFLNNYEQYKIPTPQKGKENFYPKRTPKDSKLDINKSIKEQFNLLRVVSNEEYPAFFEIDGHRYVLKIEKDTNENSKL</sequence>
<dbReference type="Gene3D" id="3.40.50.12230">
    <property type="match status" value="1"/>
</dbReference>
<dbReference type="InterPro" id="IPR002376">
    <property type="entry name" value="Formyl_transf_N"/>
</dbReference>
<dbReference type="GO" id="GO:0004479">
    <property type="term" value="F:methionyl-tRNA formyltransferase activity"/>
    <property type="evidence" value="ECO:0007669"/>
    <property type="project" value="UniProtKB-EC"/>
</dbReference>
<organism evidence="2">
    <name type="scientific">hydrothermal vent metagenome</name>
    <dbReference type="NCBI Taxonomy" id="652676"/>
    <lineage>
        <taxon>unclassified sequences</taxon>
        <taxon>metagenomes</taxon>
        <taxon>ecological metagenomes</taxon>
    </lineage>
</organism>
<keyword evidence="2" id="KW-0808">Transferase</keyword>
<name>A0A1W1BQN0_9ZZZZ</name>
<dbReference type="PANTHER" id="PTHR11138:SF5">
    <property type="entry name" value="METHIONYL-TRNA FORMYLTRANSFERASE, MITOCHONDRIAL"/>
    <property type="match status" value="1"/>
</dbReference>
<dbReference type="InterPro" id="IPR011034">
    <property type="entry name" value="Formyl_transferase-like_C_sf"/>
</dbReference>
<evidence type="ECO:0000259" key="1">
    <source>
        <dbReference type="Pfam" id="PF00551"/>
    </source>
</evidence>
<dbReference type="SUPFAM" id="SSF50486">
    <property type="entry name" value="FMT C-terminal domain-like"/>
    <property type="match status" value="1"/>
</dbReference>
<dbReference type="GO" id="GO:0005829">
    <property type="term" value="C:cytosol"/>
    <property type="evidence" value="ECO:0007669"/>
    <property type="project" value="TreeGrafter"/>
</dbReference>
<reference evidence="2" key="1">
    <citation type="submission" date="2016-10" db="EMBL/GenBank/DDBJ databases">
        <authorList>
            <person name="de Groot N.N."/>
        </authorList>
    </citation>
    <scope>NUCLEOTIDE SEQUENCE</scope>
</reference>